<keyword evidence="2" id="KW-0479">Metal-binding</keyword>
<dbReference type="GO" id="GO:0016491">
    <property type="term" value="F:oxidoreductase activity"/>
    <property type="evidence" value="ECO:0007669"/>
    <property type="project" value="UniProtKB-KW"/>
</dbReference>
<dbReference type="SUPFAM" id="SSF49503">
    <property type="entry name" value="Cupredoxins"/>
    <property type="match status" value="3"/>
</dbReference>
<dbReference type="InterPro" id="IPR011707">
    <property type="entry name" value="Cu-oxidase-like_N"/>
</dbReference>
<keyword evidence="3" id="KW-0560">Oxidoreductase</keyword>
<dbReference type="Proteomes" id="UP000011086">
    <property type="component" value="Unassembled WGS sequence"/>
</dbReference>
<evidence type="ECO:0000256" key="3">
    <source>
        <dbReference type="ARBA" id="ARBA00023002"/>
    </source>
</evidence>
<feature type="domain" description="Plastocyanin-like" evidence="8">
    <location>
        <begin position="37"/>
        <end position="151"/>
    </location>
</feature>
<evidence type="ECO:0000259" key="9">
    <source>
        <dbReference type="Pfam" id="PF09994"/>
    </source>
</evidence>
<sequence length="1269" mass="142500">MPSMLLTWLLLLLGSCLAAEFRVHDKTFKPDYVLVATAQNITINCQTRYSIVFNGTSPGPLLTFHENQTTWVRVYNRIKDQNVTVHWHGLSQRTAPFSDGTPLVSQWPVAPDNFFDYEIRPDIGSAGTYFYHSHVEFQAVTAHGALIVEDAVKPPYEYDEDVVVGLGEYYPKTDRQILDGLLAKPFRWSGEPEAILFAGRSGNKSFTEASHDSCKPDLIKVQPDKTYRVRFIGGTAMSLVVMAFEGHDMTIIEADGSYTKPVKTDRMQVGSGQRYSVLLRTKSVQEVASTNKTSYWIQYETRGRPTNVTGWALLQYEMPGQPEAMLPATLPSKPVATIPDDPSTWMEFTLQPLQDSVREQFPKLSEVTRTIYIDVKQVVVDGGVVNGTVKGSIEWAQNSLVWQEDSQAAKNRPPVLVGILTTGMSPSIEAALANQNWDPTTQTFPAAVGETLDIVWQGNSGELGGWDVHPMHAHGTHFWDLGSGNGTYDAPAVDAKYYADGNYVPAVRDTTMLYRYAAKGEKNHTAGWRAWRVRVTEDDIGAWVMHCHVLQHMMMGMQTVLGFGRAPGPLGFLGGHRTKTTAAILQKQSNVSEPWALSTGNVKDDIAMDTMHLAPSFAAEVGSKAAGSSEKEQNAKDTSSEARFSEHSHQAQNPRTSCPRPHKLVLCFDGTGNKFRGDESDSNILKIFRMLDRTARDQYHYYQRKLKSSLRLARFKANMQKAKDSAIGSSFDQHVVGGYRFLMRFYSPGDEIYIFGFSRGAYIARFLAEMLDYVGLLSHGNEEMVAFAWRAFAQWQCRRGAGGEAERDDAEPYTEQQAQIDAEPDEKKKAKLRKNMSNIRKAMDKDRAKVDELYSFLKGFRETFSRPVRRIRFLGLFDTVNSVPRFETAWMERHGSKFPYTARTSAKVIRHAVSIDERRAKFRQDLIYQSRSEDDGDKKEGRLEQKLHHMRDKYRCHHNKLRNVPDPKTSLDGEADPPRGRPISQNLDEQDKNESERPLSSGLSLEQPERYRIRSRSRSRSLAPSMRHHDFANIPDASDIEDGFDSEDETDQDIDEVWFSGGHGDVGGGWSVRPGEGNASHVPLAWMVREAMRAGLSFDMDKVVSMGCAGSNCQKPPQRVPNIRVNSIPQSSITLTDTETAVGHGEHHIAPIHDSLAFNGGLTHMATLSWRLMEWLPFRRMDLQPDGSWQPIRWPLPRGETRDMPADARIHGSVIKRMQADENYRPGNLIVGGGGRGLRTAPKEYGMGEWVCVGDEGDEIGEVWVKKLA</sequence>
<dbReference type="InterPro" id="IPR008972">
    <property type="entry name" value="Cupredoxin"/>
</dbReference>
<dbReference type="InterPro" id="IPR001117">
    <property type="entry name" value="Cu-oxidase_2nd"/>
</dbReference>
<dbReference type="NCBIfam" id="TIGR03390">
    <property type="entry name" value="ascorbOXfungal"/>
    <property type="match status" value="1"/>
</dbReference>
<dbReference type="InterPro" id="IPR018712">
    <property type="entry name" value="Tle1-like_cat"/>
</dbReference>
<feature type="domain" description="Plastocyanin-like" evidence="6">
    <location>
        <begin position="160"/>
        <end position="317"/>
    </location>
</feature>
<dbReference type="PROSITE" id="PS00080">
    <property type="entry name" value="MULTICOPPER_OXIDASE2"/>
    <property type="match status" value="1"/>
</dbReference>
<feature type="region of interest" description="Disordered" evidence="4">
    <location>
        <begin position="621"/>
        <end position="657"/>
    </location>
</feature>
<feature type="region of interest" description="Disordered" evidence="4">
    <location>
        <begin position="948"/>
        <end position="1049"/>
    </location>
</feature>
<dbReference type="Pfam" id="PF00394">
    <property type="entry name" value="Cu-oxidase"/>
    <property type="match status" value="1"/>
</dbReference>
<evidence type="ECO:0000256" key="5">
    <source>
        <dbReference type="SAM" id="SignalP"/>
    </source>
</evidence>
<gene>
    <name evidence="10" type="ORF">OOU_Y34scaffold00193g4</name>
</gene>
<evidence type="ECO:0000256" key="2">
    <source>
        <dbReference type="ARBA" id="ARBA00022723"/>
    </source>
</evidence>
<dbReference type="InterPro" id="IPR002355">
    <property type="entry name" value="Cu_oxidase_Cu_BS"/>
</dbReference>
<dbReference type="Gene3D" id="2.60.40.420">
    <property type="entry name" value="Cupredoxins - blue copper proteins"/>
    <property type="match status" value="3"/>
</dbReference>
<keyword evidence="5" id="KW-0732">Signal</keyword>
<dbReference type="Pfam" id="PF07731">
    <property type="entry name" value="Cu-oxidase_2"/>
    <property type="match status" value="1"/>
</dbReference>
<dbReference type="Pfam" id="PF09994">
    <property type="entry name" value="T6SS_Tle1-like_cat"/>
    <property type="match status" value="1"/>
</dbReference>
<dbReference type="PANTHER" id="PTHR33840:SF2">
    <property type="entry name" value="TLE1 PHOSPHOLIPASE DOMAIN-CONTAINING PROTEIN"/>
    <property type="match status" value="1"/>
</dbReference>
<dbReference type="PROSITE" id="PS00079">
    <property type="entry name" value="MULTICOPPER_OXIDASE1"/>
    <property type="match status" value="1"/>
</dbReference>
<name>A0AA97P6I8_PYRO3</name>
<dbReference type="Pfam" id="PF07732">
    <property type="entry name" value="Cu-oxidase_3"/>
    <property type="match status" value="1"/>
</dbReference>
<dbReference type="InterPro" id="IPR011706">
    <property type="entry name" value="Cu-oxidase_C"/>
</dbReference>
<dbReference type="InterPro" id="IPR017762">
    <property type="entry name" value="Multicopper_oxidase_fun"/>
</dbReference>
<evidence type="ECO:0000259" key="6">
    <source>
        <dbReference type="Pfam" id="PF00394"/>
    </source>
</evidence>
<feature type="domain" description="T6SS Phospholipase effector Tle1-like catalytic" evidence="9">
    <location>
        <begin position="663"/>
        <end position="1090"/>
    </location>
</feature>
<feature type="compositionally biased region" description="Acidic residues" evidence="4">
    <location>
        <begin position="1038"/>
        <end position="1049"/>
    </location>
</feature>
<accession>A0AA97P6I8</accession>
<protein>
    <recommendedName>
        <fullName evidence="11">L-ascorbate oxidase</fullName>
    </recommendedName>
</protein>
<comment type="similarity">
    <text evidence="1">Belongs to the multicopper oxidase family.</text>
</comment>
<evidence type="ECO:0000256" key="1">
    <source>
        <dbReference type="ARBA" id="ARBA00010609"/>
    </source>
</evidence>
<evidence type="ECO:0008006" key="11">
    <source>
        <dbReference type="Google" id="ProtNLM"/>
    </source>
</evidence>
<feature type="compositionally biased region" description="Basic and acidic residues" evidence="4">
    <location>
        <begin position="629"/>
        <end position="649"/>
    </location>
</feature>
<dbReference type="CDD" id="cd13873">
    <property type="entry name" value="CuRO_2_AAO_like_2"/>
    <property type="match status" value="1"/>
</dbReference>
<evidence type="ECO:0000259" key="7">
    <source>
        <dbReference type="Pfam" id="PF07731"/>
    </source>
</evidence>
<organism evidence="10">
    <name type="scientific">Pyricularia oryzae (strain Y34)</name>
    <name type="common">Rice blast fungus</name>
    <name type="synonym">Magnaporthe oryzae</name>
    <dbReference type="NCBI Taxonomy" id="1143189"/>
    <lineage>
        <taxon>Eukaryota</taxon>
        <taxon>Fungi</taxon>
        <taxon>Dikarya</taxon>
        <taxon>Ascomycota</taxon>
        <taxon>Pezizomycotina</taxon>
        <taxon>Sordariomycetes</taxon>
        <taxon>Sordariomycetidae</taxon>
        <taxon>Magnaporthales</taxon>
        <taxon>Pyriculariaceae</taxon>
        <taxon>Pyricularia</taxon>
    </lineage>
</organism>
<reference evidence="10" key="1">
    <citation type="journal article" date="2012" name="PLoS Genet.">
        <title>Comparative analysis of the genomes of two field isolates of the rice blast fungus Magnaporthe oryzae.</title>
        <authorList>
            <person name="Xue M."/>
            <person name="Yang J."/>
            <person name="Li Z."/>
            <person name="Hu S."/>
            <person name="Yao N."/>
            <person name="Dean R.A."/>
            <person name="Zhao W."/>
            <person name="Shen M."/>
            <person name="Zhang H."/>
            <person name="Li C."/>
            <person name="Liu L."/>
            <person name="Cao L."/>
            <person name="Xu X."/>
            <person name="Xing Y."/>
            <person name="Hsiang T."/>
            <person name="Zhang Z."/>
            <person name="Xu J.R."/>
            <person name="Peng Y.L."/>
        </authorList>
    </citation>
    <scope>NUCLEOTIDE SEQUENCE</scope>
    <source>
        <strain evidence="10">Y34</strain>
    </source>
</reference>
<evidence type="ECO:0000313" key="10">
    <source>
        <dbReference type="EMBL" id="ELQ42804.1"/>
    </source>
</evidence>
<dbReference type="AlphaFoldDB" id="A0AA97P6I8"/>
<evidence type="ECO:0000256" key="4">
    <source>
        <dbReference type="SAM" id="MobiDB-lite"/>
    </source>
</evidence>
<dbReference type="EMBL" id="JH793832">
    <property type="protein sequence ID" value="ELQ42804.1"/>
    <property type="molecule type" value="Genomic_DNA"/>
</dbReference>
<dbReference type="GO" id="GO:0005507">
    <property type="term" value="F:copper ion binding"/>
    <property type="evidence" value="ECO:0007669"/>
    <property type="project" value="InterPro"/>
</dbReference>
<dbReference type="InterPro" id="IPR033138">
    <property type="entry name" value="Cu_oxidase_CS"/>
</dbReference>
<dbReference type="PANTHER" id="PTHR33840">
    <property type="match status" value="1"/>
</dbReference>
<evidence type="ECO:0000259" key="8">
    <source>
        <dbReference type="Pfam" id="PF07732"/>
    </source>
</evidence>
<feature type="region of interest" description="Disordered" evidence="4">
    <location>
        <begin position="804"/>
        <end position="827"/>
    </location>
</feature>
<feature type="domain" description="Plastocyanin-like" evidence="7">
    <location>
        <begin position="412"/>
        <end position="560"/>
    </location>
</feature>
<feature type="signal peptide" evidence="5">
    <location>
        <begin position="1"/>
        <end position="18"/>
    </location>
</feature>
<feature type="compositionally biased region" description="Basic residues" evidence="4">
    <location>
        <begin position="948"/>
        <end position="961"/>
    </location>
</feature>
<proteinExistence type="inferred from homology"/>
<feature type="compositionally biased region" description="Basic and acidic residues" evidence="4">
    <location>
        <begin position="963"/>
        <end position="979"/>
    </location>
</feature>
<feature type="chain" id="PRO_5041639217" description="L-ascorbate oxidase" evidence="5">
    <location>
        <begin position="19"/>
        <end position="1269"/>
    </location>
</feature>